<dbReference type="EMBL" id="BGZK01000201">
    <property type="protein sequence ID" value="GBP28028.1"/>
    <property type="molecule type" value="Genomic_DNA"/>
</dbReference>
<dbReference type="Proteomes" id="UP000299102">
    <property type="component" value="Unassembled WGS sequence"/>
</dbReference>
<comment type="caution">
    <text evidence="1">The sequence shown here is derived from an EMBL/GenBank/DDBJ whole genome shotgun (WGS) entry which is preliminary data.</text>
</comment>
<name>A0A4C1UNI5_EUMVA</name>
<evidence type="ECO:0000313" key="1">
    <source>
        <dbReference type="EMBL" id="GBP28028.1"/>
    </source>
</evidence>
<organism evidence="1 2">
    <name type="scientific">Eumeta variegata</name>
    <name type="common">Bagworm moth</name>
    <name type="synonym">Eumeta japonica</name>
    <dbReference type="NCBI Taxonomy" id="151549"/>
    <lineage>
        <taxon>Eukaryota</taxon>
        <taxon>Metazoa</taxon>
        <taxon>Ecdysozoa</taxon>
        <taxon>Arthropoda</taxon>
        <taxon>Hexapoda</taxon>
        <taxon>Insecta</taxon>
        <taxon>Pterygota</taxon>
        <taxon>Neoptera</taxon>
        <taxon>Endopterygota</taxon>
        <taxon>Lepidoptera</taxon>
        <taxon>Glossata</taxon>
        <taxon>Ditrysia</taxon>
        <taxon>Tineoidea</taxon>
        <taxon>Psychidae</taxon>
        <taxon>Oiketicinae</taxon>
        <taxon>Eumeta</taxon>
    </lineage>
</organism>
<protein>
    <submittedName>
        <fullName evidence="1">Uncharacterized protein</fullName>
    </submittedName>
</protein>
<evidence type="ECO:0000313" key="2">
    <source>
        <dbReference type="Proteomes" id="UP000299102"/>
    </source>
</evidence>
<sequence length="148" mass="16021">MLTTAILELKTVTRYKLHDEKVSTVRQCERAPAQSFQLTRFTTVSARYVFTGFRESTEISSTPARKMIPSACVRRAQAQALPRLVTAGPAALSTVLLSVVASFNTRSYGRAPLVPFAAAIRAGCTDNAMSLNPASSQRAQANSENIGR</sequence>
<reference evidence="1 2" key="1">
    <citation type="journal article" date="2019" name="Commun. Biol.">
        <title>The bagworm genome reveals a unique fibroin gene that provides high tensile strength.</title>
        <authorList>
            <person name="Kono N."/>
            <person name="Nakamura H."/>
            <person name="Ohtoshi R."/>
            <person name="Tomita M."/>
            <person name="Numata K."/>
            <person name="Arakawa K."/>
        </authorList>
    </citation>
    <scope>NUCLEOTIDE SEQUENCE [LARGE SCALE GENOMIC DNA]</scope>
</reference>
<accession>A0A4C1UNI5</accession>
<proteinExistence type="predicted"/>
<keyword evidence="2" id="KW-1185">Reference proteome</keyword>
<gene>
    <name evidence="1" type="ORF">EVAR_83659_1</name>
</gene>
<dbReference type="AlphaFoldDB" id="A0A4C1UNI5"/>